<organism evidence="2 3">
    <name type="scientific">Labrys monachus</name>
    <dbReference type="NCBI Taxonomy" id="217067"/>
    <lineage>
        <taxon>Bacteria</taxon>
        <taxon>Pseudomonadati</taxon>
        <taxon>Pseudomonadota</taxon>
        <taxon>Alphaproteobacteria</taxon>
        <taxon>Hyphomicrobiales</taxon>
        <taxon>Xanthobacteraceae</taxon>
        <taxon>Labrys</taxon>
    </lineage>
</organism>
<dbReference type="EMBL" id="JAUSVK010000001">
    <property type="protein sequence ID" value="MDQ0391779.1"/>
    <property type="molecule type" value="Genomic_DNA"/>
</dbReference>
<name>A0ABU0FAY2_9HYPH</name>
<evidence type="ECO:0000313" key="2">
    <source>
        <dbReference type="EMBL" id="MDQ0391779.1"/>
    </source>
</evidence>
<keyword evidence="3" id="KW-1185">Reference proteome</keyword>
<comment type="caution">
    <text evidence="2">The sequence shown here is derived from an EMBL/GenBank/DDBJ whole genome shotgun (WGS) entry which is preliminary data.</text>
</comment>
<feature type="region of interest" description="Disordered" evidence="1">
    <location>
        <begin position="34"/>
        <end position="57"/>
    </location>
</feature>
<gene>
    <name evidence="2" type="ORF">J3R73_001571</name>
</gene>
<accession>A0ABU0FAY2</accession>
<feature type="region of interest" description="Disordered" evidence="1">
    <location>
        <begin position="73"/>
        <end position="134"/>
    </location>
</feature>
<feature type="compositionally biased region" description="Basic and acidic residues" evidence="1">
    <location>
        <begin position="264"/>
        <end position="275"/>
    </location>
</feature>
<reference evidence="2 3" key="1">
    <citation type="submission" date="2023-07" db="EMBL/GenBank/DDBJ databases">
        <title>Genomic Encyclopedia of Type Strains, Phase IV (KMG-IV): sequencing the most valuable type-strain genomes for metagenomic binning, comparative biology and taxonomic classification.</title>
        <authorList>
            <person name="Goeker M."/>
        </authorList>
    </citation>
    <scope>NUCLEOTIDE SEQUENCE [LARGE SCALE GENOMIC DNA]</scope>
    <source>
        <strain evidence="2 3">DSM 5896</strain>
    </source>
</reference>
<evidence type="ECO:0000313" key="3">
    <source>
        <dbReference type="Proteomes" id="UP001237448"/>
    </source>
</evidence>
<feature type="region of interest" description="Disordered" evidence="1">
    <location>
        <begin position="180"/>
        <end position="203"/>
    </location>
</feature>
<evidence type="ECO:0000256" key="1">
    <source>
        <dbReference type="SAM" id="MobiDB-lite"/>
    </source>
</evidence>
<sequence length="321" mass="33630">MCKGRSGRRRLVSCQPWCCVSVVVRNRGLACCARPPSPLSRRAGRANRQRTGARLFPVAPDQACGLNRIAGREASPAPEGTVPSLASHAGQAPRPSPLPGQGSRSGRAKPHPRNGRDRGLGGRLMSSPHPAGRAAGSPCCCGRGRCGPGLPAAGVRQGDPAWKAPLFILSDDLRAAGASPVSRGICGRPEGGPIPARSSSSPVCRPDGRVIAHPALPDVGGPGIARESNGAVCSDPPRRRPRPGFQARTKMGGRLDAAGAPQANRDRPEWVEGTGRYREPWPRRASFRGKVGHGGGRMSRFVRVLFRLAGCGNSLPEARAI</sequence>
<dbReference type="Proteomes" id="UP001237448">
    <property type="component" value="Unassembled WGS sequence"/>
</dbReference>
<feature type="region of interest" description="Disordered" evidence="1">
    <location>
        <begin position="215"/>
        <end position="275"/>
    </location>
</feature>
<protein>
    <submittedName>
        <fullName evidence="2">Uncharacterized protein</fullName>
    </submittedName>
</protein>
<proteinExistence type="predicted"/>